<evidence type="ECO:0000256" key="1">
    <source>
        <dbReference type="SAM" id="MobiDB-lite"/>
    </source>
</evidence>
<sequence length="392" mass="42468">MSSKTSIVSDDENENQMNTALSNSHQPEYPNFQPDDNQNFQCSNQNETKTVSTSSNHQGEASTSFRDGTSNPDLLSVNIQNCEPENQSADTSAAPKQRSKRQRKSRAKSVCTPSQDQREASTSSDKPKRQRKSRAKSSGAESSTEGSTSNSSSSRRRRRCTRKNSTTDDSPTSENSQLEEHRNSSGDSRLFQDVWARINDALRNATISGFGTVSESFSENISYALPYSTSWETFFAPETIVPDPDPSACPTSNNSEANPSSGVPTPSSSSPVSESKPTPVSSNASSPDSQSETSADPGTSSNTGSNNGTSSGTAGNDGGTFRDRFNRGNAQVIPLRRASELIVGQVYSIISVQRINTRFGPSLRAELVDDRSPVGRSFLFYLLDFETPQKMT</sequence>
<feature type="compositionally biased region" description="Low complexity" evidence="1">
    <location>
        <begin position="298"/>
        <end position="314"/>
    </location>
</feature>
<feature type="compositionally biased region" description="Polar residues" evidence="1">
    <location>
        <begin position="283"/>
        <end position="297"/>
    </location>
</feature>
<protein>
    <submittedName>
        <fullName evidence="2">Membrane protein</fullName>
    </submittedName>
</protein>
<dbReference type="EMBL" id="JAHWGI010001226">
    <property type="protein sequence ID" value="KAK3925309.1"/>
    <property type="molecule type" value="Genomic_DNA"/>
</dbReference>
<evidence type="ECO:0000313" key="2">
    <source>
        <dbReference type="EMBL" id="KAK3925309.1"/>
    </source>
</evidence>
<feature type="compositionally biased region" description="Polar residues" evidence="1">
    <location>
        <begin position="15"/>
        <end position="26"/>
    </location>
</feature>
<gene>
    <name evidence="2" type="ORF">KUF71_013516</name>
</gene>
<proteinExistence type="predicted"/>
<feature type="compositionally biased region" description="Polar residues" evidence="1">
    <location>
        <begin position="34"/>
        <end position="91"/>
    </location>
</feature>
<organism evidence="2 3">
    <name type="scientific">Frankliniella fusca</name>
    <dbReference type="NCBI Taxonomy" id="407009"/>
    <lineage>
        <taxon>Eukaryota</taxon>
        <taxon>Metazoa</taxon>
        <taxon>Ecdysozoa</taxon>
        <taxon>Arthropoda</taxon>
        <taxon>Hexapoda</taxon>
        <taxon>Insecta</taxon>
        <taxon>Pterygota</taxon>
        <taxon>Neoptera</taxon>
        <taxon>Paraneoptera</taxon>
        <taxon>Thysanoptera</taxon>
        <taxon>Terebrantia</taxon>
        <taxon>Thripoidea</taxon>
        <taxon>Thripidae</taxon>
        <taxon>Frankliniella</taxon>
    </lineage>
</organism>
<reference evidence="2" key="2">
    <citation type="journal article" date="2023" name="BMC Genomics">
        <title>Pest status, molecular evolution, and epigenetic factors derived from the genome assembly of Frankliniella fusca, a thysanopteran phytovirus vector.</title>
        <authorList>
            <person name="Catto M.A."/>
            <person name="Labadie P.E."/>
            <person name="Jacobson A.L."/>
            <person name="Kennedy G.G."/>
            <person name="Srinivasan R."/>
            <person name="Hunt B.G."/>
        </authorList>
    </citation>
    <scope>NUCLEOTIDE SEQUENCE</scope>
    <source>
        <strain evidence="2">PL_HMW_Pooled</strain>
    </source>
</reference>
<feature type="compositionally biased region" description="Low complexity" evidence="1">
    <location>
        <begin position="136"/>
        <end position="153"/>
    </location>
</feature>
<feature type="compositionally biased region" description="Polar residues" evidence="1">
    <location>
        <begin position="249"/>
        <end position="258"/>
    </location>
</feature>
<feature type="compositionally biased region" description="Basic residues" evidence="1">
    <location>
        <begin position="97"/>
        <end position="107"/>
    </location>
</feature>
<keyword evidence="3" id="KW-1185">Reference proteome</keyword>
<feature type="compositionally biased region" description="Low complexity" evidence="1">
    <location>
        <begin position="259"/>
        <end position="282"/>
    </location>
</feature>
<accession>A0AAE1LNQ0</accession>
<name>A0AAE1LNQ0_9NEOP</name>
<evidence type="ECO:0000313" key="3">
    <source>
        <dbReference type="Proteomes" id="UP001219518"/>
    </source>
</evidence>
<dbReference type="AlphaFoldDB" id="A0AAE1LNQ0"/>
<dbReference type="Proteomes" id="UP001219518">
    <property type="component" value="Unassembled WGS sequence"/>
</dbReference>
<feature type="region of interest" description="Disordered" evidence="1">
    <location>
        <begin position="1"/>
        <end position="190"/>
    </location>
</feature>
<feature type="compositionally biased region" description="Polar residues" evidence="1">
    <location>
        <begin position="111"/>
        <end position="124"/>
    </location>
</feature>
<reference evidence="2" key="1">
    <citation type="submission" date="2021-07" db="EMBL/GenBank/DDBJ databases">
        <authorList>
            <person name="Catto M.A."/>
            <person name="Jacobson A."/>
            <person name="Kennedy G."/>
            <person name="Labadie P."/>
            <person name="Hunt B.G."/>
            <person name="Srinivasan R."/>
        </authorList>
    </citation>
    <scope>NUCLEOTIDE SEQUENCE</scope>
    <source>
        <strain evidence="2">PL_HMW_Pooled</strain>
        <tissue evidence="2">Head</tissue>
    </source>
</reference>
<comment type="caution">
    <text evidence="2">The sequence shown here is derived from an EMBL/GenBank/DDBJ whole genome shotgun (WGS) entry which is preliminary data.</text>
</comment>
<feature type="region of interest" description="Disordered" evidence="1">
    <location>
        <begin position="238"/>
        <end position="325"/>
    </location>
</feature>